<evidence type="ECO:0000313" key="2">
    <source>
        <dbReference type="Proteomes" id="UP000076532"/>
    </source>
</evidence>
<name>A0A165ZIB9_9AGAM</name>
<accession>A0A165ZIB9</accession>
<dbReference type="PANTHER" id="PTHR47456:SF6">
    <property type="entry name" value="SI:DKEY-31C13.1"/>
    <property type="match status" value="1"/>
</dbReference>
<dbReference type="PANTHER" id="PTHR47456">
    <property type="entry name" value="PHD-TYPE DOMAIN-CONTAINING PROTEIN"/>
    <property type="match status" value="1"/>
</dbReference>
<gene>
    <name evidence="1" type="ORF">FIBSPDRAFT_757936</name>
</gene>
<evidence type="ECO:0000313" key="1">
    <source>
        <dbReference type="EMBL" id="KZP10623.1"/>
    </source>
</evidence>
<dbReference type="AlphaFoldDB" id="A0A165ZIB9"/>
<dbReference type="OrthoDB" id="3261052at2759"/>
<keyword evidence="2" id="KW-1185">Reference proteome</keyword>
<protein>
    <submittedName>
        <fullName evidence="1">Uncharacterized protein</fullName>
    </submittedName>
</protein>
<dbReference type="EMBL" id="KV417676">
    <property type="protein sequence ID" value="KZP10623.1"/>
    <property type="molecule type" value="Genomic_DNA"/>
</dbReference>
<dbReference type="Proteomes" id="UP000076532">
    <property type="component" value="Unassembled WGS sequence"/>
</dbReference>
<dbReference type="STRING" id="436010.A0A165ZIB9"/>
<reference evidence="1 2" key="1">
    <citation type="journal article" date="2016" name="Mol. Biol. Evol.">
        <title>Comparative Genomics of Early-Diverging Mushroom-Forming Fungi Provides Insights into the Origins of Lignocellulose Decay Capabilities.</title>
        <authorList>
            <person name="Nagy L.G."/>
            <person name="Riley R."/>
            <person name="Tritt A."/>
            <person name="Adam C."/>
            <person name="Daum C."/>
            <person name="Floudas D."/>
            <person name="Sun H."/>
            <person name="Yadav J.S."/>
            <person name="Pangilinan J."/>
            <person name="Larsson K.H."/>
            <person name="Matsuura K."/>
            <person name="Barry K."/>
            <person name="Labutti K."/>
            <person name="Kuo R."/>
            <person name="Ohm R.A."/>
            <person name="Bhattacharya S.S."/>
            <person name="Shirouzu T."/>
            <person name="Yoshinaga Y."/>
            <person name="Martin F.M."/>
            <person name="Grigoriev I.V."/>
            <person name="Hibbett D.S."/>
        </authorList>
    </citation>
    <scope>NUCLEOTIDE SEQUENCE [LARGE SCALE GENOMIC DNA]</scope>
    <source>
        <strain evidence="1 2">CBS 109695</strain>
    </source>
</reference>
<feature type="non-terminal residue" evidence="1">
    <location>
        <position position="1"/>
    </location>
</feature>
<proteinExistence type="predicted"/>
<organism evidence="1 2">
    <name type="scientific">Athelia psychrophila</name>
    <dbReference type="NCBI Taxonomy" id="1759441"/>
    <lineage>
        <taxon>Eukaryota</taxon>
        <taxon>Fungi</taxon>
        <taxon>Dikarya</taxon>
        <taxon>Basidiomycota</taxon>
        <taxon>Agaricomycotina</taxon>
        <taxon>Agaricomycetes</taxon>
        <taxon>Agaricomycetidae</taxon>
        <taxon>Atheliales</taxon>
        <taxon>Atheliaceae</taxon>
        <taxon>Athelia</taxon>
    </lineage>
</organism>
<sequence length="351" mass="40631">FDPPDMSTDPPSGFATGIKHPYAVQSLLLWARKEGLGLDSTWRHMNENRAPVTFVTTVDDNGRMVPGPVYISSDVTADTMALFLQDIKLLVEAEAEKIVAIDPGLLEHRGSLLAEPRIVIQEGWWPAFFMIDKSRAEKNGIQRVFPGIPIRICQFHVVQAILRWEKDEPSGQGRPKLSLVQKHHLLYAVRNLQRCRDSHDWDDKLRVFYRRVGVLSNDDSDKAERIKAYFNVNWFKLEWRDHWTDIGLPRGKNHDGMLSTNNWTERAFKTFHQIFLEGRSNKSLYRLVQLFANEWFHYYSAWKPKSKKYDKQLMATMQRGYHLWSTGTVTENSAVSGKRSWNVANIDSISI</sequence>